<evidence type="ECO:0000256" key="5">
    <source>
        <dbReference type="ARBA" id="ARBA00022989"/>
    </source>
</evidence>
<accession>A0A2A9NGQ2</accession>
<evidence type="ECO:0000256" key="2">
    <source>
        <dbReference type="ARBA" id="ARBA00006279"/>
    </source>
</evidence>
<dbReference type="STRING" id="703135.A0A2A9NGQ2"/>
<keyword evidence="9" id="KW-1185">Reference proteome</keyword>
<dbReference type="Proteomes" id="UP000242287">
    <property type="component" value="Unassembled WGS sequence"/>
</dbReference>
<keyword evidence="6 7" id="KW-0472">Membrane</keyword>
<keyword evidence="7" id="KW-0406">Ion transport</keyword>
<organism evidence="8 9">
    <name type="scientific">Amanita thiersii Skay4041</name>
    <dbReference type="NCBI Taxonomy" id="703135"/>
    <lineage>
        <taxon>Eukaryota</taxon>
        <taxon>Fungi</taxon>
        <taxon>Dikarya</taxon>
        <taxon>Basidiomycota</taxon>
        <taxon>Agaricomycotina</taxon>
        <taxon>Agaricomycetes</taxon>
        <taxon>Agaricomycetidae</taxon>
        <taxon>Agaricales</taxon>
        <taxon>Pluteineae</taxon>
        <taxon>Amanitaceae</taxon>
        <taxon>Amanita</taxon>
    </lineage>
</organism>
<feature type="transmembrane region" description="Helical" evidence="7">
    <location>
        <begin position="74"/>
        <end position="97"/>
    </location>
</feature>
<feature type="transmembrane region" description="Helical" evidence="7">
    <location>
        <begin position="418"/>
        <end position="436"/>
    </location>
</feature>
<dbReference type="InterPro" id="IPR036259">
    <property type="entry name" value="MFS_trans_sf"/>
</dbReference>
<sequence>MNTETPLLKRLYISHSLSTWNSRSFEFGATLFLATIFPGTLLPTSVYALTRSLSAILFAPTVGRYIDTHNRLEVVRLSIVLQRVSVALSCVVFWYMLADGSSTEYLKPYLLVLLALLACVEKLFSIMNTVSVERDWVVVIAHGDEVQLRVLNSMMRRIDLFCKLIGPLAISLVDGYSAAIAILVTLSSNVLSVIVEYYAIAQVYNEVPTLRLHRTSSPPELTQLESNSPGGVNESSISRVSTLRGSLSAYFNHPVVLPSLALALLYFTVLSFSGQMVTYLLSLGFQPVHIALARIVSVAFEISATWLAPVAMAKIGSIRAGLWFINWQITWVTIAVVLFLRAKSLMLSAMGLVGGVILSRVGLWGFDLCAQVIIQEHVGADSRGAFSSIEASLQHTFELCSYISTIIFAKPEQFKYPVLMSPIALYLAGALFAMFVRDKRGHLLHIPKCFEVEDAGFEQQWLIRWEGMPRYDIID</sequence>
<proteinExistence type="inferred from homology"/>
<reference evidence="8 9" key="1">
    <citation type="submission" date="2014-02" db="EMBL/GenBank/DDBJ databases">
        <title>Transposable element dynamics among asymbiotic and ectomycorrhizal Amanita fungi.</title>
        <authorList>
            <consortium name="DOE Joint Genome Institute"/>
            <person name="Hess J."/>
            <person name="Skrede I."/>
            <person name="Wolfe B."/>
            <person name="LaButti K."/>
            <person name="Ohm R.A."/>
            <person name="Grigoriev I.V."/>
            <person name="Pringle A."/>
        </authorList>
    </citation>
    <scope>NUCLEOTIDE SEQUENCE [LARGE SCALE GENOMIC DNA]</scope>
    <source>
        <strain evidence="8 9">SKay4041</strain>
    </source>
</reference>
<comment type="similarity">
    <text evidence="2 7">Belongs to the ferroportin (FP) (TC 2.A.100) family. SLC40A subfamily.</text>
</comment>
<gene>
    <name evidence="8" type="ORF">AMATHDRAFT_146811</name>
</gene>
<dbReference type="Pfam" id="PF06963">
    <property type="entry name" value="FPN1"/>
    <property type="match status" value="1"/>
</dbReference>
<evidence type="ECO:0000256" key="3">
    <source>
        <dbReference type="ARBA" id="ARBA00022448"/>
    </source>
</evidence>
<comment type="caution">
    <text evidence="7">Lacks conserved residue(s) required for the propagation of feature annotation.</text>
</comment>
<evidence type="ECO:0000256" key="7">
    <source>
        <dbReference type="RuleBase" id="RU365065"/>
    </source>
</evidence>
<keyword evidence="4 7" id="KW-0812">Transmembrane</keyword>
<feature type="transmembrane region" description="Helical" evidence="7">
    <location>
        <begin position="27"/>
        <end position="49"/>
    </location>
</feature>
<evidence type="ECO:0000256" key="6">
    <source>
        <dbReference type="ARBA" id="ARBA00023136"/>
    </source>
</evidence>
<dbReference type="AlphaFoldDB" id="A0A2A9NGQ2"/>
<protein>
    <recommendedName>
        <fullName evidence="7">Solute carrier family 40 member</fullName>
    </recommendedName>
</protein>
<comment type="function">
    <text evidence="7">May be involved in iron transport and iron homeostasis.</text>
</comment>
<dbReference type="CDD" id="cd17480">
    <property type="entry name" value="MFS_SLC40A1_like"/>
    <property type="match status" value="1"/>
</dbReference>
<feature type="transmembrane region" description="Helical" evidence="7">
    <location>
        <begin position="260"/>
        <end position="281"/>
    </location>
</feature>
<keyword evidence="5 7" id="KW-1133">Transmembrane helix</keyword>
<feature type="transmembrane region" description="Helical" evidence="7">
    <location>
        <begin position="109"/>
        <end position="127"/>
    </location>
</feature>
<feature type="transmembrane region" description="Helical" evidence="7">
    <location>
        <begin position="288"/>
        <end position="308"/>
    </location>
</feature>
<dbReference type="GO" id="GO:0005381">
    <property type="term" value="F:iron ion transmembrane transporter activity"/>
    <property type="evidence" value="ECO:0007669"/>
    <property type="project" value="UniProtKB-UniRule"/>
</dbReference>
<name>A0A2A9NGQ2_9AGAR</name>
<comment type="subcellular location">
    <subcellularLocation>
        <location evidence="1 7">Membrane</location>
        <topology evidence="1 7">Multi-pass membrane protein</topology>
    </subcellularLocation>
</comment>
<dbReference type="PANTHER" id="PTHR11660:SF57">
    <property type="entry name" value="SOLUTE CARRIER FAMILY 40 MEMBER"/>
    <property type="match status" value="1"/>
</dbReference>
<evidence type="ECO:0000313" key="9">
    <source>
        <dbReference type="Proteomes" id="UP000242287"/>
    </source>
</evidence>
<feature type="transmembrane region" description="Helical" evidence="7">
    <location>
        <begin position="164"/>
        <end position="186"/>
    </location>
</feature>
<evidence type="ECO:0000256" key="4">
    <source>
        <dbReference type="ARBA" id="ARBA00022692"/>
    </source>
</evidence>
<dbReference type="GO" id="GO:0016020">
    <property type="term" value="C:membrane"/>
    <property type="evidence" value="ECO:0007669"/>
    <property type="project" value="UniProtKB-SubCell"/>
</dbReference>
<dbReference type="SUPFAM" id="SSF103473">
    <property type="entry name" value="MFS general substrate transporter"/>
    <property type="match status" value="1"/>
</dbReference>
<evidence type="ECO:0000313" key="8">
    <source>
        <dbReference type="EMBL" id="PFH49799.1"/>
    </source>
</evidence>
<keyword evidence="3 7" id="KW-0813">Transport</keyword>
<dbReference type="EMBL" id="KZ302019">
    <property type="protein sequence ID" value="PFH49799.1"/>
    <property type="molecule type" value="Genomic_DNA"/>
</dbReference>
<dbReference type="InterPro" id="IPR009716">
    <property type="entry name" value="Ferroportin-1"/>
</dbReference>
<feature type="transmembrane region" description="Helical" evidence="7">
    <location>
        <begin position="320"/>
        <end position="340"/>
    </location>
</feature>
<dbReference type="PANTHER" id="PTHR11660">
    <property type="entry name" value="SOLUTE CARRIER FAMILY 40 MEMBER"/>
    <property type="match status" value="1"/>
</dbReference>
<dbReference type="OrthoDB" id="648861at2759"/>
<evidence type="ECO:0000256" key="1">
    <source>
        <dbReference type="ARBA" id="ARBA00004141"/>
    </source>
</evidence>
<feature type="transmembrane region" description="Helical" evidence="7">
    <location>
        <begin position="352"/>
        <end position="374"/>
    </location>
</feature>